<evidence type="ECO:0000256" key="4">
    <source>
        <dbReference type="ARBA" id="ARBA00022605"/>
    </source>
</evidence>
<dbReference type="UniPathway" id="UPA00053">
    <property type="reaction ID" value="UER00090"/>
</dbReference>
<keyword evidence="10 11" id="KW-0456">Lyase</keyword>
<protein>
    <recommendedName>
        <fullName evidence="3 11">Chorismate synthase</fullName>
        <shortName evidence="11">CS</shortName>
        <ecNumber evidence="3 11">4.2.3.5</ecNumber>
    </recommendedName>
    <alternativeName>
        <fullName evidence="11">5-enolpyruvylshikimate-3-phosphate phospholyase</fullName>
    </alternativeName>
</protein>
<evidence type="ECO:0000256" key="12">
    <source>
        <dbReference type="RuleBase" id="RU000605"/>
    </source>
</evidence>
<evidence type="ECO:0000256" key="10">
    <source>
        <dbReference type="ARBA" id="ARBA00023239"/>
    </source>
</evidence>
<feature type="binding site" evidence="11">
    <location>
        <position position="285"/>
    </location>
    <ligand>
        <name>FMN</name>
        <dbReference type="ChEBI" id="CHEBI:58210"/>
    </ligand>
</feature>
<comment type="pathway">
    <text evidence="1 11 12">Metabolic intermediate biosynthesis; chorismate biosynthesis; chorismate from D-erythrose 4-phosphate and phosphoenolpyruvate: step 7/7.</text>
</comment>
<comment type="function">
    <text evidence="11">Catalyzes the anti-1,4-elimination of the C-3 phosphate and the C-6 proR hydrogen from 5-enolpyruvylshikimate-3-phosphate (EPSP) to yield chorismate, which is the branch point compound that serves as the starting substrate for the three terminal pathways of aromatic amino acid biosynthesis. This reaction introduces a second double bond into the aromatic ring system.</text>
</comment>
<reference evidence="13 14" key="1">
    <citation type="submission" date="2020-08" db="EMBL/GenBank/DDBJ databases">
        <title>Bridging the membrane lipid divide: bacteria of the FCB group superphylum have the potential to synthesize archaeal ether lipids.</title>
        <authorList>
            <person name="Villanueva L."/>
            <person name="Von Meijenfeldt F.A.B."/>
            <person name="Westbye A.B."/>
            <person name="Yadav S."/>
            <person name="Hopmans E.C."/>
            <person name="Dutilh B.E."/>
            <person name="Sinninghe Damste J.S."/>
        </authorList>
    </citation>
    <scope>NUCLEOTIDE SEQUENCE [LARGE SCALE GENOMIC DNA]</scope>
    <source>
        <strain evidence="13">NIOZ-UU36</strain>
    </source>
</reference>
<dbReference type="EMBL" id="JACNJN010000212">
    <property type="protein sequence ID" value="MBC8336930.1"/>
    <property type="molecule type" value="Genomic_DNA"/>
</dbReference>
<evidence type="ECO:0000256" key="1">
    <source>
        <dbReference type="ARBA" id="ARBA00005044"/>
    </source>
</evidence>
<comment type="caution">
    <text evidence="11">Lacks conserved residue(s) required for the propagation of feature annotation.</text>
</comment>
<accession>A0A8J6TJV4</accession>
<dbReference type="PIRSF" id="PIRSF001456">
    <property type="entry name" value="Chorismate_synth"/>
    <property type="match status" value="1"/>
</dbReference>
<feature type="binding site" evidence="11">
    <location>
        <begin position="121"/>
        <end position="123"/>
    </location>
    <ligand>
        <name>FMN</name>
        <dbReference type="ChEBI" id="CHEBI:58210"/>
    </ligand>
</feature>
<comment type="similarity">
    <text evidence="2 11 12">Belongs to the chorismate synthase family.</text>
</comment>
<dbReference type="Pfam" id="PF01264">
    <property type="entry name" value="Chorismate_synt"/>
    <property type="match status" value="1"/>
</dbReference>
<dbReference type="GO" id="GO:0009073">
    <property type="term" value="P:aromatic amino acid family biosynthetic process"/>
    <property type="evidence" value="ECO:0007669"/>
    <property type="project" value="UniProtKB-KW"/>
</dbReference>
<evidence type="ECO:0000256" key="7">
    <source>
        <dbReference type="ARBA" id="ARBA00022827"/>
    </source>
</evidence>
<feature type="binding site" evidence="11">
    <location>
        <begin position="241"/>
        <end position="242"/>
    </location>
    <ligand>
        <name>FMN</name>
        <dbReference type="ChEBI" id="CHEBI:58210"/>
    </ligand>
</feature>
<keyword evidence="9 11" id="KW-0057">Aromatic amino acid biosynthesis</keyword>
<evidence type="ECO:0000256" key="6">
    <source>
        <dbReference type="ARBA" id="ARBA00022643"/>
    </source>
</evidence>
<dbReference type="PROSITE" id="PS00788">
    <property type="entry name" value="CHORISMATE_SYNTHASE_2"/>
    <property type="match status" value="1"/>
</dbReference>
<comment type="subunit">
    <text evidence="11">Homotetramer.</text>
</comment>
<dbReference type="Proteomes" id="UP000614469">
    <property type="component" value="Unassembled WGS sequence"/>
</dbReference>
<evidence type="ECO:0000256" key="5">
    <source>
        <dbReference type="ARBA" id="ARBA00022630"/>
    </source>
</evidence>
<dbReference type="FunFam" id="3.60.150.10:FF:000002">
    <property type="entry name" value="Chorismate synthase"/>
    <property type="match status" value="1"/>
</dbReference>
<organism evidence="13 14">
    <name type="scientific">Candidatus Desulfolinea nitratireducens</name>
    <dbReference type="NCBI Taxonomy" id="2841698"/>
    <lineage>
        <taxon>Bacteria</taxon>
        <taxon>Bacillati</taxon>
        <taxon>Chloroflexota</taxon>
        <taxon>Anaerolineae</taxon>
        <taxon>Anaerolineales</taxon>
        <taxon>Anaerolineales incertae sedis</taxon>
        <taxon>Candidatus Desulfolinea</taxon>
    </lineage>
</organism>
<keyword evidence="8 11" id="KW-0521">NADP</keyword>
<name>A0A8J6TJV4_9CHLR</name>
<evidence type="ECO:0000313" key="13">
    <source>
        <dbReference type="EMBL" id="MBC8336930.1"/>
    </source>
</evidence>
<dbReference type="AlphaFoldDB" id="A0A8J6TJV4"/>
<dbReference type="PROSITE" id="PS00787">
    <property type="entry name" value="CHORISMATE_SYNTHASE_1"/>
    <property type="match status" value="1"/>
</dbReference>
<evidence type="ECO:0000256" key="2">
    <source>
        <dbReference type="ARBA" id="ARBA00008014"/>
    </source>
</evidence>
<evidence type="ECO:0000256" key="9">
    <source>
        <dbReference type="ARBA" id="ARBA00023141"/>
    </source>
</evidence>
<comment type="catalytic activity">
    <reaction evidence="11 12">
        <text>5-O-(1-carboxyvinyl)-3-phosphoshikimate = chorismate + phosphate</text>
        <dbReference type="Rhea" id="RHEA:21020"/>
        <dbReference type="ChEBI" id="CHEBI:29748"/>
        <dbReference type="ChEBI" id="CHEBI:43474"/>
        <dbReference type="ChEBI" id="CHEBI:57701"/>
        <dbReference type="EC" id="4.2.3.5"/>
    </reaction>
</comment>
<gene>
    <name evidence="11 13" type="primary">aroC</name>
    <name evidence="13" type="ORF">H8E29_16870</name>
</gene>
<comment type="caution">
    <text evidence="13">The sequence shown here is derived from an EMBL/GenBank/DDBJ whole genome shotgun (WGS) entry which is preliminary data.</text>
</comment>
<dbReference type="NCBIfam" id="TIGR00033">
    <property type="entry name" value="aroC"/>
    <property type="match status" value="1"/>
</dbReference>
<proteinExistence type="inferred from homology"/>
<dbReference type="InterPro" id="IPR020541">
    <property type="entry name" value="Chorismate_synthase_CS"/>
</dbReference>
<dbReference type="HAMAP" id="MF_00300">
    <property type="entry name" value="Chorismate_synth"/>
    <property type="match status" value="1"/>
</dbReference>
<dbReference type="SUPFAM" id="SSF103263">
    <property type="entry name" value="Chorismate synthase, AroC"/>
    <property type="match status" value="1"/>
</dbReference>
<keyword evidence="5 11" id="KW-0285">Flavoprotein</keyword>
<sequence length="388" mass="41919">MPLRFLTAGESHGPAMLAILEGMPAGLKITPNVIDHELQRRQRGYGAGPRMKLEKDQAIIQSGILEGKTTGAPISLSIINADHEKWKNKDIPPMTAPRPGHADLVGAIKYGYEDLRPSLERASARETSARVAVGAICKHLLEEFGVQIGGYVVSIGKVKADLFDMNLPDRSVRAEESEVRCPNEGAAQEMIAEIESAIKGKNTLGGVIEVVAMGLPPGLGSHVQWDRKLESRLGAAILGIQAIKGVEFGPAFENARLRGTEAQDQIFREGEKLVRKTNRAGGIEGGITNGEPIIIRAAMKPIASTLTPQETVDIFSGEETVTTYERSDFCPVPRAVPIIEAVTAFVLADALLEKLGGDSLAEMLPRFAALKQAKLSDIKLDNQPHKFW</sequence>
<dbReference type="EC" id="4.2.3.5" evidence="3 11"/>
<evidence type="ECO:0000256" key="3">
    <source>
        <dbReference type="ARBA" id="ARBA00013036"/>
    </source>
</evidence>
<dbReference type="GO" id="GO:0005829">
    <property type="term" value="C:cytosol"/>
    <property type="evidence" value="ECO:0007669"/>
    <property type="project" value="TreeGrafter"/>
</dbReference>
<comment type="cofactor">
    <cofactor evidence="11 12">
        <name>FMNH2</name>
        <dbReference type="ChEBI" id="CHEBI:57618"/>
    </cofactor>
    <text evidence="11 12">Reduced FMN (FMNH(2)).</text>
</comment>
<dbReference type="GO" id="GO:0009423">
    <property type="term" value="P:chorismate biosynthetic process"/>
    <property type="evidence" value="ECO:0007669"/>
    <property type="project" value="UniProtKB-UniRule"/>
</dbReference>
<evidence type="ECO:0000313" key="14">
    <source>
        <dbReference type="Proteomes" id="UP000614469"/>
    </source>
</evidence>
<keyword evidence="6 11" id="KW-0288">FMN</keyword>
<evidence type="ECO:0000256" key="11">
    <source>
        <dbReference type="HAMAP-Rule" id="MF_00300"/>
    </source>
</evidence>
<dbReference type="Gene3D" id="3.60.150.10">
    <property type="entry name" value="Chorismate synthase AroC"/>
    <property type="match status" value="1"/>
</dbReference>
<feature type="binding site" evidence="11">
    <location>
        <position position="326"/>
    </location>
    <ligand>
        <name>FMN</name>
        <dbReference type="ChEBI" id="CHEBI:58210"/>
    </ligand>
</feature>
<dbReference type="GO" id="GO:0010181">
    <property type="term" value="F:FMN binding"/>
    <property type="evidence" value="ECO:0007669"/>
    <property type="project" value="TreeGrafter"/>
</dbReference>
<dbReference type="PANTHER" id="PTHR21085:SF0">
    <property type="entry name" value="CHORISMATE SYNTHASE"/>
    <property type="match status" value="1"/>
</dbReference>
<dbReference type="GO" id="GO:0008652">
    <property type="term" value="P:amino acid biosynthetic process"/>
    <property type="evidence" value="ECO:0007669"/>
    <property type="project" value="UniProtKB-KW"/>
</dbReference>
<feature type="binding site" evidence="11">
    <location>
        <position position="41"/>
    </location>
    <ligand>
        <name>NADP(+)</name>
        <dbReference type="ChEBI" id="CHEBI:58349"/>
    </ligand>
</feature>
<dbReference type="CDD" id="cd07304">
    <property type="entry name" value="Chorismate_synthase"/>
    <property type="match status" value="1"/>
</dbReference>
<dbReference type="NCBIfam" id="NF003793">
    <property type="entry name" value="PRK05382.1"/>
    <property type="match status" value="1"/>
</dbReference>
<dbReference type="GO" id="GO:0004107">
    <property type="term" value="F:chorismate synthase activity"/>
    <property type="evidence" value="ECO:0007669"/>
    <property type="project" value="UniProtKB-UniRule"/>
</dbReference>
<feature type="binding site" evidence="11">
    <location>
        <begin position="300"/>
        <end position="304"/>
    </location>
    <ligand>
        <name>FMN</name>
        <dbReference type="ChEBI" id="CHEBI:58210"/>
    </ligand>
</feature>
<dbReference type="PANTHER" id="PTHR21085">
    <property type="entry name" value="CHORISMATE SYNTHASE"/>
    <property type="match status" value="1"/>
</dbReference>
<evidence type="ECO:0000256" key="8">
    <source>
        <dbReference type="ARBA" id="ARBA00022857"/>
    </source>
</evidence>
<dbReference type="InterPro" id="IPR000453">
    <property type="entry name" value="Chorismate_synth"/>
</dbReference>
<keyword evidence="7 11" id="KW-0274">FAD</keyword>
<keyword evidence="4 11" id="KW-0028">Amino-acid biosynthesis</keyword>
<dbReference type="InterPro" id="IPR035904">
    <property type="entry name" value="Chorismate_synth_AroC_sf"/>
</dbReference>